<keyword evidence="6" id="KW-0479">Metal-binding</keyword>
<evidence type="ECO:0000259" key="11">
    <source>
        <dbReference type="PROSITE" id="PS51918"/>
    </source>
</evidence>
<dbReference type="Proteomes" id="UP001060414">
    <property type="component" value="Chromosome"/>
</dbReference>
<evidence type="ECO:0000256" key="8">
    <source>
        <dbReference type="ARBA" id="ARBA00023004"/>
    </source>
</evidence>
<reference evidence="12" key="1">
    <citation type="journal article" date="2022" name="Environ. Microbiol.">
        <title>Geoalkalibacter halelectricus SAP #1 sp. nov. possessing extracellular electron transfer and mineral#reducing capabilities from a haloalkaline environment.</title>
        <authorList>
            <person name="Yadav S."/>
            <person name="Singh R."/>
            <person name="Sundharam S.S."/>
            <person name="Chaudhary S."/>
            <person name="Krishnamurthi S."/>
            <person name="Patil S.A."/>
        </authorList>
    </citation>
    <scope>NUCLEOTIDE SEQUENCE</scope>
    <source>
        <strain evidence="12">SAP-1</strain>
    </source>
</reference>
<dbReference type="Gene3D" id="3.20.20.70">
    <property type="entry name" value="Aldolase class I"/>
    <property type="match status" value="1"/>
</dbReference>
<evidence type="ECO:0000256" key="7">
    <source>
        <dbReference type="ARBA" id="ARBA00022898"/>
    </source>
</evidence>
<organism evidence="12 13">
    <name type="scientific">Geoalkalibacter halelectricus</name>
    <dbReference type="NCBI Taxonomy" id="2847045"/>
    <lineage>
        <taxon>Bacteria</taxon>
        <taxon>Pseudomonadati</taxon>
        <taxon>Thermodesulfobacteriota</taxon>
        <taxon>Desulfuromonadia</taxon>
        <taxon>Desulfuromonadales</taxon>
        <taxon>Geoalkalibacteraceae</taxon>
        <taxon>Geoalkalibacter</taxon>
    </lineage>
</organism>
<dbReference type="Pfam" id="PF12544">
    <property type="entry name" value="LAM_C"/>
    <property type="match status" value="1"/>
</dbReference>
<evidence type="ECO:0000256" key="5">
    <source>
        <dbReference type="ARBA" id="ARBA00022691"/>
    </source>
</evidence>
<evidence type="ECO:0000256" key="1">
    <source>
        <dbReference type="ARBA" id="ARBA00001933"/>
    </source>
</evidence>
<proteinExistence type="inferred from homology"/>
<dbReference type="EMBL" id="CP092109">
    <property type="protein sequence ID" value="UWZ80885.1"/>
    <property type="molecule type" value="Genomic_DNA"/>
</dbReference>
<evidence type="ECO:0000256" key="10">
    <source>
        <dbReference type="ARBA" id="ARBA00023235"/>
    </source>
</evidence>
<keyword evidence="8" id="KW-0408">Iron</keyword>
<dbReference type="InterPro" id="IPR007197">
    <property type="entry name" value="rSAM"/>
</dbReference>
<comment type="similarity">
    <text evidence="3">Belongs to the radical SAM superfamily. KamA family.</text>
</comment>
<evidence type="ECO:0000256" key="3">
    <source>
        <dbReference type="ARBA" id="ARBA00008703"/>
    </source>
</evidence>
<dbReference type="PROSITE" id="PS51918">
    <property type="entry name" value="RADICAL_SAM"/>
    <property type="match status" value="1"/>
</dbReference>
<gene>
    <name evidence="12" type="ORF">L9S41_05640</name>
</gene>
<evidence type="ECO:0000256" key="4">
    <source>
        <dbReference type="ARBA" id="ARBA00022485"/>
    </source>
</evidence>
<sequence>MDPWQQQLRDSLAAPAQLAARFDVDAAALEAVCARYPLRITPHYLDLIQEPGDPIWRQCVPDALELADDQPLDDPLAEEQLAPLPNVVHRYPDRVLLLVAGTCATYCRFCTRKRKVGCRGNEVSLGEVMAGIDYVARMPSVRDVLLSGGEPLLMSDLLLKEILERLRRIPHVEVIRIGTRAPVVLPARITEGLCALLRRTHPLYVNTHFNHPRELTPEAAEACLRLADAGVPVGNQTVLLRGVNDQAAILEELFRGLLRLRVRPYYLHHMDLVRGTGHFRTRLESGLEIFSALRGRLSGLAIPHYVVDLPGGRGKIPLVPEHVERLGDQALLRAPNGERVEFPNLCPL</sequence>
<keyword evidence="10" id="KW-0413">Isomerase</keyword>
<evidence type="ECO:0000256" key="9">
    <source>
        <dbReference type="ARBA" id="ARBA00023014"/>
    </source>
</evidence>
<evidence type="ECO:0000256" key="2">
    <source>
        <dbReference type="ARBA" id="ARBA00001966"/>
    </source>
</evidence>
<dbReference type="InterPro" id="IPR013785">
    <property type="entry name" value="Aldolase_TIM"/>
</dbReference>
<dbReference type="PANTHER" id="PTHR30538:SF1">
    <property type="entry name" value="L-LYSINE 2,3-AMINOMUTASE"/>
    <property type="match status" value="1"/>
</dbReference>
<dbReference type="PANTHER" id="PTHR30538">
    <property type="entry name" value="LYSINE 2,3-AMINOMUTASE-RELATED"/>
    <property type="match status" value="1"/>
</dbReference>
<name>A0ABY5ZSP2_9BACT</name>
<dbReference type="CDD" id="cd01335">
    <property type="entry name" value="Radical_SAM"/>
    <property type="match status" value="1"/>
</dbReference>
<feature type="domain" description="Radical SAM core" evidence="11">
    <location>
        <begin position="89"/>
        <end position="310"/>
    </location>
</feature>
<dbReference type="InterPro" id="IPR058240">
    <property type="entry name" value="rSAM_sf"/>
</dbReference>
<evidence type="ECO:0000256" key="6">
    <source>
        <dbReference type="ARBA" id="ARBA00022723"/>
    </source>
</evidence>
<dbReference type="NCBIfam" id="TIGR00238">
    <property type="entry name" value="KamA family radical SAM protein"/>
    <property type="match status" value="1"/>
</dbReference>
<keyword evidence="5" id="KW-0949">S-adenosyl-L-methionine</keyword>
<keyword evidence="13" id="KW-1185">Reference proteome</keyword>
<dbReference type="Pfam" id="PF04055">
    <property type="entry name" value="Radical_SAM"/>
    <property type="match status" value="1"/>
</dbReference>
<dbReference type="RefSeq" id="WP_260749252.1">
    <property type="nucleotide sequence ID" value="NZ_CP092109.1"/>
</dbReference>
<keyword evidence="9" id="KW-0411">Iron-sulfur</keyword>
<dbReference type="SUPFAM" id="SSF102114">
    <property type="entry name" value="Radical SAM enzymes"/>
    <property type="match status" value="1"/>
</dbReference>
<evidence type="ECO:0000313" key="13">
    <source>
        <dbReference type="Proteomes" id="UP001060414"/>
    </source>
</evidence>
<comment type="cofactor">
    <cofactor evidence="1">
        <name>pyridoxal 5'-phosphate</name>
        <dbReference type="ChEBI" id="CHEBI:597326"/>
    </cofactor>
</comment>
<dbReference type="SFLD" id="SFLDS00029">
    <property type="entry name" value="Radical_SAM"/>
    <property type="match status" value="1"/>
</dbReference>
<dbReference type="InterPro" id="IPR003739">
    <property type="entry name" value="Lys_aminomutase/Glu_NH3_mut"/>
</dbReference>
<dbReference type="PIRSF" id="PIRSF004911">
    <property type="entry name" value="DUF160"/>
    <property type="match status" value="1"/>
</dbReference>
<keyword evidence="4" id="KW-0004">4Fe-4S</keyword>
<dbReference type="SFLD" id="SFLDG01070">
    <property type="entry name" value="PLP-dependent"/>
    <property type="match status" value="1"/>
</dbReference>
<protein>
    <submittedName>
        <fullName evidence="12">KamA family radical SAM protein</fullName>
    </submittedName>
</protein>
<accession>A0ABY5ZSP2</accession>
<evidence type="ECO:0000313" key="12">
    <source>
        <dbReference type="EMBL" id="UWZ80885.1"/>
    </source>
</evidence>
<comment type="cofactor">
    <cofactor evidence="2">
        <name>[4Fe-4S] cluster</name>
        <dbReference type="ChEBI" id="CHEBI:49883"/>
    </cofactor>
</comment>
<dbReference type="InterPro" id="IPR025895">
    <property type="entry name" value="LAM_C_dom"/>
</dbReference>
<keyword evidence="7" id="KW-0663">Pyridoxal phosphate</keyword>